<evidence type="ECO:0000313" key="3">
    <source>
        <dbReference type="EMBL" id="GGU96538.1"/>
    </source>
</evidence>
<comment type="caution">
    <text evidence="3">The sequence shown here is derived from an EMBL/GenBank/DDBJ whole genome shotgun (WGS) entry which is preliminary data.</text>
</comment>
<keyword evidence="2" id="KW-0472">Membrane</keyword>
<keyword evidence="4" id="KW-1185">Reference proteome</keyword>
<evidence type="ECO:0000313" key="4">
    <source>
        <dbReference type="Proteomes" id="UP000654471"/>
    </source>
</evidence>
<reference evidence="4" key="1">
    <citation type="journal article" date="2019" name="Int. J. Syst. Evol. Microbiol.">
        <title>The Global Catalogue of Microorganisms (GCM) 10K type strain sequencing project: providing services to taxonomists for standard genome sequencing and annotation.</title>
        <authorList>
            <consortium name="The Broad Institute Genomics Platform"/>
            <consortium name="The Broad Institute Genome Sequencing Center for Infectious Disease"/>
            <person name="Wu L."/>
            <person name="Ma J."/>
        </authorList>
    </citation>
    <scope>NUCLEOTIDE SEQUENCE [LARGE SCALE GENOMIC DNA]</scope>
    <source>
        <strain evidence="4">JCM 3399</strain>
    </source>
</reference>
<sequence length="94" mass="9893">MARSARPDPDGMNQDGTAWPPALRCGCTTDTVPTDRSIRRAHERPAFPSHKGVRVNHARTAVATVLAAAAFLGTVALAPGAVADDGRDNAPQHR</sequence>
<feature type="transmembrane region" description="Helical" evidence="2">
    <location>
        <begin position="61"/>
        <end position="82"/>
    </location>
</feature>
<name>A0ABQ2VLH6_9ACTN</name>
<evidence type="ECO:0000256" key="1">
    <source>
        <dbReference type="SAM" id="MobiDB-lite"/>
    </source>
</evidence>
<proteinExistence type="predicted"/>
<keyword evidence="2" id="KW-0812">Transmembrane</keyword>
<organism evidence="3 4">
    <name type="scientific">Streptomyces albospinus</name>
    <dbReference type="NCBI Taxonomy" id="285515"/>
    <lineage>
        <taxon>Bacteria</taxon>
        <taxon>Bacillati</taxon>
        <taxon>Actinomycetota</taxon>
        <taxon>Actinomycetes</taxon>
        <taxon>Kitasatosporales</taxon>
        <taxon>Streptomycetaceae</taxon>
        <taxon>Streptomyces</taxon>
    </lineage>
</organism>
<gene>
    <name evidence="3" type="ORF">GCM10010211_74860</name>
</gene>
<dbReference type="Proteomes" id="UP000654471">
    <property type="component" value="Unassembled WGS sequence"/>
</dbReference>
<keyword evidence="2" id="KW-1133">Transmembrane helix</keyword>
<dbReference type="EMBL" id="BMRP01000052">
    <property type="protein sequence ID" value="GGU96538.1"/>
    <property type="molecule type" value="Genomic_DNA"/>
</dbReference>
<accession>A0ABQ2VLH6</accession>
<protein>
    <submittedName>
        <fullName evidence="3">Uncharacterized protein</fullName>
    </submittedName>
</protein>
<feature type="region of interest" description="Disordered" evidence="1">
    <location>
        <begin position="1"/>
        <end position="24"/>
    </location>
</feature>
<evidence type="ECO:0000256" key="2">
    <source>
        <dbReference type="SAM" id="Phobius"/>
    </source>
</evidence>